<dbReference type="PANTHER" id="PTHR18929">
    <property type="entry name" value="PROTEIN DISULFIDE ISOMERASE"/>
    <property type="match status" value="1"/>
</dbReference>
<dbReference type="GO" id="GO:0006457">
    <property type="term" value="P:protein folding"/>
    <property type="evidence" value="ECO:0007669"/>
    <property type="project" value="TreeGrafter"/>
</dbReference>
<feature type="domain" description="Thioredoxin" evidence="16">
    <location>
        <begin position="9"/>
        <end position="128"/>
    </location>
</feature>
<comment type="subcellular location">
    <subcellularLocation>
        <location evidence="3">Endoplasmic reticulum lumen</location>
    </subcellularLocation>
</comment>
<evidence type="ECO:0000259" key="16">
    <source>
        <dbReference type="PROSITE" id="PS51352"/>
    </source>
</evidence>
<comment type="caution">
    <text evidence="17">The sequence shown here is derived from an EMBL/GenBank/DDBJ whole genome shotgun (WGS) entry which is preliminary data.</text>
</comment>
<dbReference type="GO" id="GO:0003756">
    <property type="term" value="F:protein disulfide isomerase activity"/>
    <property type="evidence" value="ECO:0007669"/>
    <property type="project" value="UniProtKB-EC"/>
</dbReference>
<dbReference type="Proteomes" id="UP000620104">
    <property type="component" value="Unassembled WGS sequence"/>
</dbReference>
<evidence type="ECO:0000256" key="12">
    <source>
        <dbReference type="PIRSR" id="PIRSR605792-51"/>
    </source>
</evidence>
<dbReference type="Pfam" id="PF00085">
    <property type="entry name" value="Thioredoxin"/>
    <property type="match status" value="2"/>
</dbReference>
<evidence type="ECO:0000256" key="10">
    <source>
        <dbReference type="ARBA" id="ARBA00023235"/>
    </source>
</evidence>
<keyword evidence="9 12" id="KW-1015">Disulfide bond</keyword>
<keyword evidence="8" id="KW-0256">Endoplasmic reticulum</keyword>
<dbReference type="InterPro" id="IPR005788">
    <property type="entry name" value="PDI_thioredoxin-like_dom"/>
</dbReference>
<evidence type="ECO:0000256" key="4">
    <source>
        <dbReference type="ARBA" id="ARBA00006347"/>
    </source>
</evidence>
<keyword evidence="10 14" id="KW-0413">Isomerase</keyword>
<dbReference type="CDD" id="cd02982">
    <property type="entry name" value="PDI_b'_family"/>
    <property type="match status" value="1"/>
</dbReference>
<feature type="disulfide bond" description="Redox-active" evidence="12">
    <location>
        <begin position="391"/>
        <end position="394"/>
    </location>
</feature>
<evidence type="ECO:0000256" key="11">
    <source>
        <dbReference type="ARBA" id="ARBA00023284"/>
    </source>
</evidence>
<accession>A0A8H3TYZ7</accession>
<dbReference type="Gene3D" id="3.40.30.10">
    <property type="entry name" value="Glutaredoxin"/>
    <property type="match status" value="4"/>
</dbReference>
<sequence length="506" mass="56163">MRFFSQAASLLLLSAAARAASDVIDLTKSSFDSEVNGEKLALVEFFAPWCGHCKSLAPHYEEAATELKNKHGIKVMKVDCTEQQDLCQEQGIRGYPTLKVFREGVPADYTGPRKADGIISYMVKQSLPALTQVTPDNHDEFKTKDKVVLIAYAKSENDVNKSFKKLADQMREKFLFGYATDPSLAPSEAGFPSIVMYKAFDEGMVVVPEKPSSVSEDYLKGWVQEQSTPLMDQVTPENFASYAEQGLPLAYLFIKPDDSRLNSLVQAIKPIAKAAKGKVNFVWIDGVTFVEHGKSLSVDTENYPAVVIQDMSPTGRGKKFVFPAAGDKFKPEEIGSWVEDFEAGKLEPTLKSAPVPASQDEPVYTLVGEEFDKVIFDDDKDVFVEFYAPWCGHCQRLAPIWDSLGEHFEDFKNTLTIAKMDATENDIPASAPFEVAGFPTIKFKRAGTRDFIDYTGDRSLEALIDFVTENSNNPLEFEDELNVTEAAVGDAEDVEEDEEAGHHDEL</sequence>
<evidence type="ECO:0000256" key="1">
    <source>
        <dbReference type="ARBA" id="ARBA00001182"/>
    </source>
</evidence>
<keyword evidence="6 14" id="KW-0732">Signal</keyword>
<dbReference type="CDD" id="cd02981">
    <property type="entry name" value="PDI_b_family"/>
    <property type="match status" value="1"/>
</dbReference>
<keyword evidence="11 12" id="KW-0676">Redox-active center</keyword>
<dbReference type="NCBIfam" id="TIGR01126">
    <property type="entry name" value="pdi_dom"/>
    <property type="match status" value="2"/>
</dbReference>
<evidence type="ECO:0000256" key="9">
    <source>
        <dbReference type="ARBA" id="ARBA00023157"/>
    </source>
</evidence>
<evidence type="ECO:0000256" key="2">
    <source>
        <dbReference type="ARBA" id="ARBA00002692"/>
    </source>
</evidence>
<comment type="similarity">
    <text evidence="4 13">Belongs to the protein disulfide isomerase family.</text>
</comment>
<name>A0A8H3TYZ7_9TREE</name>
<dbReference type="FunFam" id="3.40.30.10:FF:000027">
    <property type="entry name" value="protein disulfide-isomerase A2"/>
    <property type="match status" value="1"/>
</dbReference>
<organism evidence="17 18">
    <name type="scientific">Naganishia liquefaciens</name>
    <dbReference type="NCBI Taxonomy" id="104408"/>
    <lineage>
        <taxon>Eukaryota</taxon>
        <taxon>Fungi</taxon>
        <taxon>Dikarya</taxon>
        <taxon>Basidiomycota</taxon>
        <taxon>Agaricomycotina</taxon>
        <taxon>Tremellomycetes</taxon>
        <taxon>Filobasidiales</taxon>
        <taxon>Filobasidiaceae</taxon>
        <taxon>Naganishia</taxon>
    </lineage>
</organism>
<feature type="region of interest" description="Disordered" evidence="15">
    <location>
        <begin position="486"/>
        <end position="506"/>
    </location>
</feature>
<feature type="disulfide bond" description="Redox-active" evidence="12">
    <location>
        <begin position="50"/>
        <end position="53"/>
    </location>
</feature>
<evidence type="ECO:0000256" key="6">
    <source>
        <dbReference type="ARBA" id="ARBA00022729"/>
    </source>
</evidence>
<evidence type="ECO:0000256" key="14">
    <source>
        <dbReference type="RuleBase" id="RU361130"/>
    </source>
</evidence>
<proteinExistence type="inferred from homology"/>
<dbReference type="InterPro" id="IPR036249">
    <property type="entry name" value="Thioredoxin-like_sf"/>
</dbReference>
<evidence type="ECO:0000256" key="13">
    <source>
        <dbReference type="RuleBase" id="RU004208"/>
    </source>
</evidence>
<evidence type="ECO:0000256" key="15">
    <source>
        <dbReference type="SAM" id="MobiDB-lite"/>
    </source>
</evidence>
<protein>
    <recommendedName>
        <fullName evidence="5 14">Protein disulfide-isomerase</fullName>
        <ecNumber evidence="5 14">5.3.4.1</ecNumber>
    </recommendedName>
</protein>
<comment type="function">
    <text evidence="2">Participates in the folding of proteins containing disulfide bonds, may be involved in glycosylation, prolyl hydroxylation and triglyceride transfer.</text>
</comment>
<dbReference type="GO" id="GO:0034976">
    <property type="term" value="P:response to endoplasmic reticulum stress"/>
    <property type="evidence" value="ECO:0007669"/>
    <property type="project" value="TreeGrafter"/>
</dbReference>
<dbReference type="CDD" id="cd02961">
    <property type="entry name" value="PDI_a_family"/>
    <property type="match status" value="1"/>
</dbReference>
<feature type="domain" description="Thioredoxin" evidence="16">
    <location>
        <begin position="341"/>
        <end position="472"/>
    </location>
</feature>
<dbReference type="Pfam" id="PF13848">
    <property type="entry name" value="Thioredoxin_6"/>
    <property type="match status" value="1"/>
</dbReference>
<dbReference type="SUPFAM" id="SSF52833">
    <property type="entry name" value="Thioredoxin-like"/>
    <property type="match status" value="4"/>
</dbReference>
<dbReference type="EC" id="5.3.4.1" evidence="5 14"/>
<keyword evidence="18" id="KW-1185">Reference proteome</keyword>
<dbReference type="CDD" id="cd02995">
    <property type="entry name" value="PDI_a_PDI_a'_C"/>
    <property type="match status" value="1"/>
</dbReference>
<evidence type="ECO:0000256" key="7">
    <source>
        <dbReference type="ARBA" id="ARBA00022737"/>
    </source>
</evidence>
<dbReference type="InterPro" id="IPR013766">
    <property type="entry name" value="Thioredoxin_domain"/>
</dbReference>
<dbReference type="InterPro" id="IPR017937">
    <property type="entry name" value="Thioredoxin_CS"/>
</dbReference>
<dbReference type="PROSITE" id="PS00194">
    <property type="entry name" value="THIOREDOXIN_1"/>
    <property type="match status" value="2"/>
</dbReference>
<feature type="signal peptide" evidence="14">
    <location>
        <begin position="1"/>
        <end position="19"/>
    </location>
</feature>
<dbReference type="PROSITE" id="PS51352">
    <property type="entry name" value="THIOREDOXIN_2"/>
    <property type="match status" value="2"/>
</dbReference>
<feature type="compositionally biased region" description="Acidic residues" evidence="15">
    <location>
        <begin position="490"/>
        <end position="499"/>
    </location>
</feature>
<comment type="catalytic activity">
    <reaction evidence="1 14">
        <text>Catalyzes the rearrangement of -S-S- bonds in proteins.</text>
        <dbReference type="EC" id="5.3.4.1"/>
    </reaction>
</comment>
<keyword evidence="7" id="KW-0677">Repeat</keyword>
<dbReference type="InterPro" id="IPR005792">
    <property type="entry name" value="Prot_disulphide_isomerase"/>
</dbReference>
<dbReference type="AlphaFoldDB" id="A0A8H3TYZ7"/>
<evidence type="ECO:0000313" key="17">
    <source>
        <dbReference type="EMBL" id="GHJ89795.1"/>
    </source>
</evidence>
<evidence type="ECO:0000256" key="3">
    <source>
        <dbReference type="ARBA" id="ARBA00004319"/>
    </source>
</evidence>
<dbReference type="PANTHER" id="PTHR18929:SF132">
    <property type="entry name" value="PROTEIN DISULFIDE-ISOMERASE A3"/>
    <property type="match status" value="1"/>
</dbReference>
<dbReference type="NCBIfam" id="TIGR01130">
    <property type="entry name" value="ER_PDI_fam"/>
    <property type="match status" value="1"/>
</dbReference>
<dbReference type="EMBL" id="BLZA01000049">
    <property type="protein sequence ID" value="GHJ89795.1"/>
    <property type="molecule type" value="Genomic_DNA"/>
</dbReference>
<dbReference type="GO" id="GO:0005788">
    <property type="term" value="C:endoplasmic reticulum lumen"/>
    <property type="evidence" value="ECO:0007669"/>
    <property type="project" value="UniProtKB-SubCell"/>
</dbReference>
<gene>
    <name evidence="17" type="ORF">NliqN6_6197</name>
</gene>
<evidence type="ECO:0000256" key="5">
    <source>
        <dbReference type="ARBA" id="ARBA00012723"/>
    </source>
</evidence>
<dbReference type="OrthoDB" id="427280at2759"/>
<dbReference type="FunFam" id="3.40.30.10:FF:000017">
    <property type="entry name" value="Protein disulfide-isomerase A4"/>
    <property type="match status" value="1"/>
</dbReference>
<evidence type="ECO:0000313" key="18">
    <source>
        <dbReference type="Proteomes" id="UP000620104"/>
    </source>
</evidence>
<feature type="chain" id="PRO_5034543085" description="Protein disulfide-isomerase" evidence="14">
    <location>
        <begin position="20"/>
        <end position="506"/>
    </location>
</feature>
<evidence type="ECO:0000256" key="8">
    <source>
        <dbReference type="ARBA" id="ARBA00022824"/>
    </source>
</evidence>
<dbReference type="PRINTS" id="PR00421">
    <property type="entry name" value="THIOREDOXIN"/>
</dbReference>
<reference evidence="17" key="1">
    <citation type="submission" date="2020-07" db="EMBL/GenBank/DDBJ databases">
        <title>Draft Genome Sequence of a Deep-Sea Yeast, Naganishia (Cryptococcus) liquefaciens strain N6.</title>
        <authorList>
            <person name="Han Y.W."/>
            <person name="Kajitani R."/>
            <person name="Morimoto H."/>
            <person name="Parhat M."/>
            <person name="Tsubouchi H."/>
            <person name="Bakenova O."/>
            <person name="Ogata M."/>
            <person name="Argunhan B."/>
            <person name="Aoki R."/>
            <person name="Kajiwara S."/>
            <person name="Itoh T."/>
            <person name="Iwasaki H."/>
        </authorList>
    </citation>
    <scope>NUCLEOTIDE SEQUENCE</scope>
    <source>
        <strain evidence="17">N6</strain>
    </source>
</reference>